<dbReference type="HAMAP" id="MF_00046">
    <property type="entry name" value="MurC"/>
    <property type="match status" value="1"/>
</dbReference>
<dbReference type="AlphaFoldDB" id="A0A160VHP2"/>
<dbReference type="UniPathway" id="UPA00219"/>
<dbReference type="SUPFAM" id="SSF53623">
    <property type="entry name" value="MurD-like peptide ligases, catalytic domain"/>
    <property type="match status" value="1"/>
</dbReference>
<evidence type="ECO:0000256" key="5">
    <source>
        <dbReference type="ARBA" id="ARBA00022598"/>
    </source>
</evidence>
<keyword evidence="5 12" id="KW-0436">Ligase</keyword>
<dbReference type="PANTHER" id="PTHR43445">
    <property type="entry name" value="UDP-N-ACETYLMURAMATE--L-ALANINE LIGASE-RELATED"/>
    <property type="match status" value="1"/>
</dbReference>
<comment type="subcellular location">
    <subcellularLocation>
        <location evidence="1">Cytoplasm</location>
    </subcellularLocation>
</comment>
<keyword evidence="6" id="KW-0547">Nucleotide-binding</keyword>
<evidence type="ECO:0000256" key="7">
    <source>
        <dbReference type="ARBA" id="ARBA00022840"/>
    </source>
</evidence>
<keyword evidence="4" id="KW-0963">Cytoplasm</keyword>
<proteinExistence type="inferred from homology"/>
<evidence type="ECO:0000256" key="3">
    <source>
        <dbReference type="ARBA" id="ARBA00012211"/>
    </source>
</evidence>
<dbReference type="NCBIfam" id="TIGR01082">
    <property type="entry name" value="murC"/>
    <property type="match status" value="1"/>
</dbReference>
<gene>
    <name evidence="12" type="ORF">MGWOODY_Mmi1716</name>
</gene>
<dbReference type="EMBL" id="FAXC01000389">
    <property type="protein sequence ID" value="CUV10275.1"/>
    <property type="molecule type" value="Genomic_DNA"/>
</dbReference>
<evidence type="ECO:0000256" key="2">
    <source>
        <dbReference type="ARBA" id="ARBA00004752"/>
    </source>
</evidence>
<dbReference type="Pfam" id="PF08245">
    <property type="entry name" value="Mur_ligase_M"/>
    <property type="match status" value="1"/>
</dbReference>
<dbReference type="Pfam" id="PF01225">
    <property type="entry name" value="Mur_ligase"/>
    <property type="match status" value="1"/>
</dbReference>
<dbReference type="InterPro" id="IPR050061">
    <property type="entry name" value="MurCDEF_pg_biosynth"/>
</dbReference>
<feature type="domain" description="Mur ligase N-terminal catalytic" evidence="9">
    <location>
        <begin position="7"/>
        <end position="105"/>
    </location>
</feature>
<dbReference type="Pfam" id="PF02875">
    <property type="entry name" value="Mur_ligase_C"/>
    <property type="match status" value="1"/>
</dbReference>
<comment type="pathway">
    <text evidence="2">Cell wall biogenesis; peptidoglycan biosynthesis.</text>
</comment>
<dbReference type="SUPFAM" id="SSF51984">
    <property type="entry name" value="MurCD N-terminal domain"/>
    <property type="match status" value="1"/>
</dbReference>
<accession>A0A160VHP2</accession>
<feature type="domain" description="Mur ligase central" evidence="11">
    <location>
        <begin position="111"/>
        <end position="289"/>
    </location>
</feature>
<evidence type="ECO:0000259" key="10">
    <source>
        <dbReference type="Pfam" id="PF02875"/>
    </source>
</evidence>
<protein>
    <recommendedName>
        <fullName evidence="3">UDP-N-acetylmuramate--L-alanine ligase</fullName>
        <ecNumber evidence="3">6.3.2.8</ecNumber>
    </recommendedName>
</protein>
<dbReference type="Gene3D" id="3.90.190.20">
    <property type="entry name" value="Mur ligase, C-terminal domain"/>
    <property type="match status" value="1"/>
</dbReference>
<keyword evidence="7" id="KW-0067">ATP-binding</keyword>
<evidence type="ECO:0000259" key="9">
    <source>
        <dbReference type="Pfam" id="PF01225"/>
    </source>
</evidence>
<feature type="domain" description="Mur ligase C-terminal" evidence="10">
    <location>
        <begin position="312"/>
        <end position="442"/>
    </location>
</feature>
<evidence type="ECO:0000313" key="12">
    <source>
        <dbReference type="EMBL" id="CUV10275.1"/>
    </source>
</evidence>
<comment type="catalytic activity">
    <reaction evidence="8">
        <text>UDP-N-acetyl-alpha-D-muramate + L-alanine + ATP = UDP-N-acetyl-alpha-D-muramoyl-L-alanine + ADP + phosphate + H(+)</text>
        <dbReference type="Rhea" id="RHEA:23372"/>
        <dbReference type="ChEBI" id="CHEBI:15378"/>
        <dbReference type="ChEBI" id="CHEBI:30616"/>
        <dbReference type="ChEBI" id="CHEBI:43474"/>
        <dbReference type="ChEBI" id="CHEBI:57972"/>
        <dbReference type="ChEBI" id="CHEBI:70757"/>
        <dbReference type="ChEBI" id="CHEBI:83898"/>
        <dbReference type="ChEBI" id="CHEBI:456216"/>
        <dbReference type="EC" id="6.3.2.8"/>
    </reaction>
</comment>
<name>A0A160VHP2_9ZZZZ</name>
<sequence length="462" mass="50179">MFRKVNKVHFVGIGGIGMSGIAELLLNLGFSVSGSDLNDSEIIRNLRSKGAMIYEGHYAKNLGDCEVLVYSSAVPEDNPELIAARGKNVPIIKRAEMLGELIALKQTSIGVGGTHGKTSTSSMIGALLSYAQLDPTLVVGGLVKNIDTNSQLGSGDIIVVEADEYDKSFLQLKPTISVITNIEQEHMDCYDDLEDLHKSFAQFANAVPFYGAVLACLDSPGVQDIIPSIKRPVITYGFTSQADISAKNIQSKETKTTYSLYKQNQKCGKVTLNVPGKHNVLNSLAAAAIGFEMGLSVKTIIAGIGSYGGVRRRFEIKGIAGDVMVVDDYAHHPTEVSATLQAARDGWDRRIIAVFQPHLFSRTKSFYKEFAAAFMDSDVLIVTDIYPAREKPIKGVTGKLVSNAARSTGHKNVHYIPDLENLQVSLDDIIQENDMVITIGAGTIWRYGQSYFDHLINQEAAA</sequence>
<dbReference type="PANTHER" id="PTHR43445:SF3">
    <property type="entry name" value="UDP-N-ACETYLMURAMATE--L-ALANINE LIGASE"/>
    <property type="match status" value="1"/>
</dbReference>
<dbReference type="InterPro" id="IPR036615">
    <property type="entry name" value="Mur_ligase_C_dom_sf"/>
</dbReference>
<dbReference type="InterPro" id="IPR036565">
    <property type="entry name" value="Mur-like_cat_sf"/>
</dbReference>
<dbReference type="Gene3D" id="3.40.1190.10">
    <property type="entry name" value="Mur-like, catalytic domain"/>
    <property type="match status" value="1"/>
</dbReference>
<dbReference type="SUPFAM" id="SSF53244">
    <property type="entry name" value="MurD-like peptide ligases, peptide-binding domain"/>
    <property type="match status" value="1"/>
</dbReference>
<organism evidence="12">
    <name type="scientific">hydrothermal vent metagenome</name>
    <dbReference type="NCBI Taxonomy" id="652676"/>
    <lineage>
        <taxon>unclassified sequences</taxon>
        <taxon>metagenomes</taxon>
        <taxon>ecological metagenomes</taxon>
    </lineage>
</organism>
<dbReference type="EC" id="6.3.2.8" evidence="3"/>
<evidence type="ECO:0000256" key="4">
    <source>
        <dbReference type="ARBA" id="ARBA00022490"/>
    </source>
</evidence>
<dbReference type="InterPro" id="IPR013221">
    <property type="entry name" value="Mur_ligase_cen"/>
</dbReference>
<evidence type="ECO:0000256" key="8">
    <source>
        <dbReference type="ARBA" id="ARBA00047833"/>
    </source>
</evidence>
<dbReference type="Gene3D" id="3.40.50.720">
    <property type="entry name" value="NAD(P)-binding Rossmann-like Domain"/>
    <property type="match status" value="1"/>
</dbReference>
<dbReference type="InterPro" id="IPR000713">
    <property type="entry name" value="Mur_ligase_N"/>
</dbReference>
<dbReference type="GO" id="GO:0005524">
    <property type="term" value="F:ATP binding"/>
    <property type="evidence" value="ECO:0007669"/>
    <property type="project" value="UniProtKB-KW"/>
</dbReference>
<dbReference type="InterPro" id="IPR004101">
    <property type="entry name" value="Mur_ligase_C"/>
</dbReference>
<dbReference type="GO" id="GO:0005737">
    <property type="term" value="C:cytoplasm"/>
    <property type="evidence" value="ECO:0007669"/>
    <property type="project" value="UniProtKB-SubCell"/>
</dbReference>
<evidence type="ECO:0000259" key="11">
    <source>
        <dbReference type="Pfam" id="PF08245"/>
    </source>
</evidence>
<evidence type="ECO:0000256" key="1">
    <source>
        <dbReference type="ARBA" id="ARBA00004496"/>
    </source>
</evidence>
<dbReference type="GO" id="GO:0008763">
    <property type="term" value="F:UDP-N-acetylmuramate-L-alanine ligase activity"/>
    <property type="evidence" value="ECO:0007669"/>
    <property type="project" value="UniProtKB-EC"/>
</dbReference>
<dbReference type="InterPro" id="IPR005758">
    <property type="entry name" value="UDP-N-AcMur_Ala_ligase_MurC"/>
</dbReference>
<reference evidence="12" key="1">
    <citation type="submission" date="2015-10" db="EMBL/GenBank/DDBJ databases">
        <authorList>
            <person name="Gilbert D.G."/>
        </authorList>
    </citation>
    <scope>NUCLEOTIDE SEQUENCE</scope>
</reference>
<dbReference type="GO" id="GO:0009252">
    <property type="term" value="P:peptidoglycan biosynthetic process"/>
    <property type="evidence" value="ECO:0007669"/>
    <property type="project" value="UniProtKB-UniPathway"/>
</dbReference>
<evidence type="ECO:0000256" key="6">
    <source>
        <dbReference type="ARBA" id="ARBA00022741"/>
    </source>
</evidence>